<comment type="caution">
    <text evidence="1">The sequence shown here is derived from an EMBL/GenBank/DDBJ whole genome shotgun (WGS) entry which is preliminary data.</text>
</comment>
<proteinExistence type="predicted"/>
<gene>
    <name evidence="1" type="ORF">J2W83_004859</name>
</gene>
<evidence type="ECO:0000313" key="1">
    <source>
        <dbReference type="EMBL" id="MDR6715219.1"/>
    </source>
</evidence>
<organism evidence="1 2">
    <name type="scientific">Pseudomonas hunanensis</name>
    <dbReference type="NCBI Taxonomy" id="1247546"/>
    <lineage>
        <taxon>Bacteria</taxon>
        <taxon>Pseudomonadati</taxon>
        <taxon>Pseudomonadota</taxon>
        <taxon>Gammaproteobacteria</taxon>
        <taxon>Pseudomonadales</taxon>
        <taxon>Pseudomonadaceae</taxon>
        <taxon>Pseudomonas</taxon>
    </lineage>
</organism>
<name>A0ACC6K9W7_9PSED</name>
<keyword evidence="2" id="KW-1185">Reference proteome</keyword>
<protein>
    <submittedName>
        <fullName evidence="1">Uncharacterized protein</fullName>
    </submittedName>
</protein>
<evidence type="ECO:0000313" key="2">
    <source>
        <dbReference type="Proteomes" id="UP001259587"/>
    </source>
</evidence>
<accession>A0ACC6K9W7</accession>
<dbReference type="EMBL" id="JAVDTH010000045">
    <property type="protein sequence ID" value="MDR6715219.1"/>
    <property type="molecule type" value="Genomic_DNA"/>
</dbReference>
<sequence>MPGLDFLHTSLAVQCLYGFFRGRSCVRQVPLAHVQPHGSVRIDEAAQIIQ</sequence>
<dbReference type="Proteomes" id="UP001259587">
    <property type="component" value="Unassembled WGS sequence"/>
</dbReference>
<reference evidence="1" key="1">
    <citation type="submission" date="2023-07" db="EMBL/GenBank/DDBJ databases">
        <title>Sorghum-associated microbial communities from plants grown in Nebraska, USA.</title>
        <authorList>
            <person name="Schachtman D."/>
        </authorList>
    </citation>
    <scope>NUCLEOTIDE SEQUENCE</scope>
    <source>
        <strain evidence="1">BE56</strain>
    </source>
</reference>